<evidence type="ECO:0000313" key="1">
    <source>
        <dbReference type="EMBL" id="OAE29149.1"/>
    </source>
</evidence>
<accession>A0A176W820</accession>
<dbReference type="EMBL" id="LVLJ01001514">
    <property type="protein sequence ID" value="OAE29149.1"/>
    <property type="molecule type" value="Genomic_DNA"/>
</dbReference>
<evidence type="ECO:0000313" key="2">
    <source>
        <dbReference type="Proteomes" id="UP000077202"/>
    </source>
</evidence>
<dbReference type="Proteomes" id="UP000077202">
    <property type="component" value="Unassembled WGS sequence"/>
</dbReference>
<comment type="caution">
    <text evidence="1">The sequence shown here is derived from an EMBL/GenBank/DDBJ whole genome shotgun (WGS) entry which is preliminary data.</text>
</comment>
<reference evidence="1" key="1">
    <citation type="submission" date="2016-03" db="EMBL/GenBank/DDBJ databases">
        <title>Mechanisms controlling the formation of the plant cell surface in tip-growing cells are functionally conserved among land plants.</title>
        <authorList>
            <person name="Honkanen S."/>
            <person name="Jones V.A."/>
            <person name="Morieri G."/>
            <person name="Champion C."/>
            <person name="Hetherington A.J."/>
            <person name="Kelly S."/>
            <person name="Saint-Marcoux D."/>
            <person name="Proust H."/>
            <person name="Prescott H."/>
            <person name="Dolan L."/>
        </authorList>
    </citation>
    <scope>NUCLEOTIDE SEQUENCE [LARGE SCALE GENOMIC DNA]</scope>
    <source>
        <tissue evidence="1">Whole gametophyte</tissue>
    </source>
</reference>
<keyword evidence="2" id="KW-1185">Reference proteome</keyword>
<sequence>MSNEVYEPEDYLDLMGQEPFECDSGQGMTYSGIAGISITDLNLNKEYPLAEVYSPSRCLPLSPDLLQSVGEEVSQTVQTEPRHRKTSPKLTTMRFRELALSPWGFEDMGMCSGAVIQKGLKKVAVDEDERACVHQFSAIHLPTYESRREVVKPIDGSMVRLPCSWLHF</sequence>
<gene>
    <name evidence="1" type="ORF">AXG93_1862s1060</name>
</gene>
<name>A0A176W820_MARPO</name>
<organism evidence="1 2">
    <name type="scientific">Marchantia polymorpha subsp. ruderalis</name>
    <dbReference type="NCBI Taxonomy" id="1480154"/>
    <lineage>
        <taxon>Eukaryota</taxon>
        <taxon>Viridiplantae</taxon>
        <taxon>Streptophyta</taxon>
        <taxon>Embryophyta</taxon>
        <taxon>Marchantiophyta</taxon>
        <taxon>Marchantiopsida</taxon>
        <taxon>Marchantiidae</taxon>
        <taxon>Marchantiales</taxon>
        <taxon>Marchantiaceae</taxon>
        <taxon>Marchantia</taxon>
    </lineage>
</organism>
<dbReference type="AlphaFoldDB" id="A0A176W820"/>
<proteinExistence type="predicted"/>
<protein>
    <submittedName>
        <fullName evidence="1">Uncharacterized protein</fullName>
    </submittedName>
</protein>